<evidence type="ECO:0000313" key="2">
    <source>
        <dbReference type="Proteomes" id="UP000028488"/>
    </source>
</evidence>
<gene>
    <name evidence="1" type="ORF">EP51_02190</name>
</gene>
<organism evidence="1 2">
    <name type="scientific">Rhodococcus opacus</name>
    <name type="common">Nocardia opaca</name>
    <dbReference type="NCBI Taxonomy" id="37919"/>
    <lineage>
        <taxon>Bacteria</taxon>
        <taxon>Bacillati</taxon>
        <taxon>Actinomycetota</taxon>
        <taxon>Actinomycetes</taxon>
        <taxon>Mycobacteriales</taxon>
        <taxon>Nocardiaceae</taxon>
        <taxon>Rhodococcus</taxon>
    </lineage>
</organism>
<evidence type="ECO:0000313" key="1">
    <source>
        <dbReference type="EMBL" id="AII03487.1"/>
    </source>
</evidence>
<name>A0A076EEC6_RHOOP</name>
<dbReference type="EMBL" id="CP008947">
    <property type="protein sequence ID" value="AII03487.1"/>
    <property type="molecule type" value="Genomic_DNA"/>
</dbReference>
<dbReference type="RefSeq" id="WP_037231908.1">
    <property type="nucleotide sequence ID" value="NZ_CP008947.1"/>
</dbReference>
<dbReference type="Proteomes" id="UP000028488">
    <property type="component" value="Chromosome"/>
</dbReference>
<protein>
    <submittedName>
        <fullName evidence="1">Uncharacterized protein</fullName>
    </submittedName>
</protein>
<dbReference type="eggNOG" id="ENOG5031YVM">
    <property type="taxonomic scope" value="Bacteria"/>
</dbReference>
<dbReference type="AlphaFoldDB" id="A0A076EEC6"/>
<accession>A0A076EEC6</accession>
<reference evidence="1 2" key="1">
    <citation type="submission" date="2014-07" db="EMBL/GenBank/DDBJ databases">
        <title>Genome Sequence of Rhodococcus opacus Strain R7, a Biodegrader of Mono- and Polycyclic Aromatic Hydrocarbons.</title>
        <authorList>
            <person name="Di Gennaro P."/>
            <person name="Zampolli J."/>
            <person name="Presti I."/>
            <person name="Cappelletti M."/>
            <person name="D'Ursi P."/>
            <person name="Orro A."/>
            <person name="Mezzelani A."/>
            <person name="Milanesi L."/>
        </authorList>
    </citation>
    <scope>NUCLEOTIDE SEQUENCE [LARGE SCALE GENOMIC DNA]</scope>
    <source>
        <strain evidence="1 2">R7</strain>
    </source>
</reference>
<proteinExistence type="predicted"/>
<sequence>MNTNPSAADTHSAFPGSTTSRVWLVAALAHTCEPADRPAVRDDLMRTWVPEPGSGYRTHDGRRRATWAQLHSRFDLVEVTP</sequence>